<dbReference type="PANTHER" id="PTHR30288">
    <property type="entry name" value="FLAGELLAR CAP/ASSEMBLY PROTEIN FLID"/>
    <property type="match status" value="1"/>
</dbReference>
<protein>
    <recommendedName>
        <fullName evidence="1">Flagellar hook-associated protein 2 C-terminal domain-containing protein</fullName>
    </recommendedName>
</protein>
<reference evidence="2" key="1">
    <citation type="submission" date="2022-12" db="EMBL/GenBank/DDBJ databases">
        <authorList>
            <person name="Wang J."/>
        </authorList>
    </citation>
    <scope>NUCLEOTIDE SEQUENCE</scope>
    <source>
        <strain evidence="2">HY-45-18</strain>
    </source>
</reference>
<feature type="domain" description="Flagellar hook-associated protein 2 C-terminal" evidence="1">
    <location>
        <begin position="189"/>
        <end position="266"/>
    </location>
</feature>
<accession>A0ABT4CZ03</accession>
<dbReference type="InterPro" id="IPR010809">
    <property type="entry name" value="FliD_C"/>
</dbReference>
<proteinExistence type="predicted"/>
<dbReference type="Proteomes" id="UP001078443">
    <property type="component" value="Unassembled WGS sequence"/>
</dbReference>
<gene>
    <name evidence="2" type="ORF">OW763_07590</name>
</gene>
<evidence type="ECO:0000313" key="2">
    <source>
        <dbReference type="EMBL" id="MCY6484217.1"/>
    </source>
</evidence>
<dbReference type="Pfam" id="PF07195">
    <property type="entry name" value="FliD_C"/>
    <property type="match status" value="1"/>
</dbReference>
<comment type="caution">
    <text evidence="2">The sequence shown here is derived from an EMBL/GenBank/DDBJ whole genome shotgun (WGS) entry which is preliminary data.</text>
</comment>
<keyword evidence="3" id="KW-1185">Reference proteome</keyword>
<name>A0ABT4CZ03_9CLOT</name>
<evidence type="ECO:0000259" key="1">
    <source>
        <dbReference type="Pfam" id="PF07195"/>
    </source>
</evidence>
<dbReference type="InterPro" id="IPR040026">
    <property type="entry name" value="FliD"/>
</dbReference>
<evidence type="ECO:0000313" key="3">
    <source>
        <dbReference type="Proteomes" id="UP001078443"/>
    </source>
</evidence>
<sequence>MSLLYESHDDKLLAFIIDLNKRAKNLSYICKKIISTDDDGSFMNKVVTSSDDSKIKAYVTNKARKGIFKVKVIQLADCQENLSKIVYEKALAIIDDGKHTFTVAIGEKTIELAVNIKSSDTNGAVLRKLKEVIEEENIGIEVFIEKYVYDKERLILKSKIEGKNNEFSIFDKEGKIVSYTGIWNKFINAQNTEFTINDKYYESQNDTALLDKENIMLKIKSITKYQNVIIKIFHNTDVIKNDMMEFIDFYNELVKMLRNDMIERNAEDNLMDLAKKYKRDLSKLGLIFNYQYMLKLNMKVFIKKINNDYEKIKGCFFNENNFLLRIIEFCKDINEEKIILVNHSKEDKKDVSKEFIDERYDGYGKLVKVANSIGEKIDFIC</sequence>
<dbReference type="RefSeq" id="WP_268040488.1">
    <property type="nucleotide sequence ID" value="NZ_JAPQER010000002.1"/>
</dbReference>
<organism evidence="2 3">
    <name type="scientific">Clostridium aestuarii</name>
    <dbReference type="NCBI Taxonomy" id="338193"/>
    <lineage>
        <taxon>Bacteria</taxon>
        <taxon>Bacillati</taxon>
        <taxon>Bacillota</taxon>
        <taxon>Clostridia</taxon>
        <taxon>Eubacteriales</taxon>
        <taxon>Clostridiaceae</taxon>
        <taxon>Clostridium</taxon>
    </lineage>
</organism>
<dbReference type="PANTHER" id="PTHR30288:SF0">
    <property type="entry name" value="FLAGELLAR HOOK-ASSOCIATED PROTEIN 2"/>
    <property type="match status" value="1"/>
</dbReference>
<dbReference type="EMBL" id="JAPQER010000002">
    <property type="protein sequence ID" value="MCY6484217.1"/>
    <property type="molecule type" value="Genomic_DNA"/>
</dbReference>